<protein>
    <recommendedName>
        <fullName evidence="10">SET domain-containing protein</fullName>
    </recommendedName>
</protein>
<dbReference type="InterPro" id="IPR001214">
    <property type="entry name" value="SET_dom"/>
</dbReference>
<dbReference type="InterPro" id="IPR050869">
    <property type="entry name" value="H3K4_H4K5_MeTrfase"/>
</dbReference>
<comment type="caution">
    <text evidence="8">The sequence shown here is derived from an EMBL/GenBank/DDBJ whole genome shotgun (WGS) entry which is preliminary data.</text>
</comment>
<reference evidence="8" key="1">
    <citation type="submission" date="2020-11" db="EMBL/GenBank/DDBJ databases">
        <authorList>
            <consortium name="DOE Joint Genome Institute"/>
            <person name="Ahrendt S."/>
            <person name="Riley R."/>
            <person name="Andreopoulos W."/>
            <person name="Labutti K."/>
            <person name="Pangilinan J."/>
            <person name="Ruiz-Duenas F.J."/>
            <person name="Barrasa J.M."/>
            <person name="Sanchez-Garcia M."/>
            <person name="Camarero S."/>
            <person name="Miyauchi S."/>
            <person name="Serrano A."/>
            <person name="Linde D."/>
            <person name="Babiker R."/>
            <person name="Drula E."/>
            <person name="Ayuso-Fernandez I."/>
            <person name="Pacheco R."/>
            <person name="Padilla G."/>
            <person name="Ferreira P."/>
            <person name="Barriuso J."/>
            <person name="Kellner H."/>
            <person name="Castanera R."/>
            <person name="Alfaro M."/>
            <person name="Ramirez L."/>
            <person name="Pisabarro A.G."/>
            <person name="Kuo A."/>
            <person name="Tritt A."/>
            <person name="Lipzen A."/>
            <person name="He G."/>
            <person name="Yan M."/>
            <person name="Ng V."/>
            <person name="Cullen D."/>
            <person name="Martin F."/>
            <person name="Rosso M.-N."/>
            <person name="Henrissat B."/>
            <person name="Hibbett D."/>
            <person name="Martinez A.T."/>
            <person name="Grigoriev I.V."/>
        </authorList>
    </citation>
    <scope>NUCLEOTIDE SEQUENCE</scope>
    <source>
        <strain evidence="8">CBS 247.69</strain>
    </source>
</reference>
<keyword evidence="3" id="KW-0862">Zinc</keyword>
<organism evidence="8 9">
    <name type="scientific">Collybia nuda</name>
    <dbReference type="NCBI Taxonomy" id="64659"/>
    <lineage>
        <taxon>Eukaryota</taxon>
        <taxon>Fungi</taxon>
        <taxon>Dikarya</taxon>
        <taxon>Basidiomycota</taxon>
        <taxon>Agaricomycotina</taxon>
        <taxon>Agaricomycetes</taxon>
        <taxon>Agaricomycetidae</taxon>
        <taxon>Agaricales</taxon>
        <taxon>Tricholomatineae</taxon>
        <taxon>Clitocybaceae</taxon>
        <taxon>Collybia</taxon>
    </lineage>
</organism>
<evidence type="ECO:0008006" key="10">
    <source>
        <dbReference type="Google" id="ProtNLM"/>
    </source>
</evidence>
<keyword evidence="2 4" id="KW-0863">Zinc-finger</keyword>
<dbReference type="GO" id="GO:0008270">
    <property type="term" value="F:zinc ion binding"/>
    <property type="evidence" value="ECO:0007669"/>
    <property type="project" value="UniProtKB-KW"/>
</dbReference>
<dbReference type="EMBL" id="MU150342">
    <property type="protein sequence ID" value="KAF9458385.1"/>
    <property type="molecule type" value="Genomic_DNA"/>
</dbReference>
<evidence type="ECO:0000256" key="3">
    <source>
        <dbReference type="ARBA" id="ARBA00022833"/>
    </source>
</evidence>
<keyword evidence="1" id="KW-0479">Metal-binding</keyword>
<dbReference type="PROSITE" id="PS01360">
    <property type="entry name" value="ZF_MYND_1"/>
    <property type="match status" value="1"/>
</dbReference>
<dbReference type="Gene3D" id="2.170.270.10">
    <property type="entry name" value="SET domain"/>
    <property type="match status" value="1"/>
</dbReference>
<dbReference type="Proteomes" id="UP000807353">
    <property type="component" value="Unassembled WGS sequence"/>
</dbReference>
<keyword evidence="9" id="KW-1185">Reference proteome</keyword>
<name>A0A9P5XX27_9AGAR</name>
<feature type="domain" description="MYND-type" evidence="7">
    <location>
        <begin position="106"/>
        <end position="146"/>
    </location>
</feature>
<dbReference type="Pfam" id="PF01753">
    <property type="entry name" value="zf-MYND"/>
    <property type="match status" value="1"/>
</dbReference>
<dbReference type="CDD" id="cd20071">
    <property type="entry name" value="SET_SMYD"/>
    <property type="match status" value="1"/>
</dbReference>
<dbReference type="InterPro" id="IPR002893">
    <property type="entry name" value="Znf_MYND"/>
</dbReference>
<evidence type="ECO:0000256" key="5">
    <source>
        <dbReference type="SAM" id="MobiDB-lite"/>
    </source>
</evidence>
<dbReference type="PROSITE" id="PS50280">
    <property type="entry name" value="SET"/>
    <property type="match status" value="1"/>
</dbReference>
<dbReference type="PANTHER" id="PTHR12197">
    <property type="entry name" value="HISTONE-LYSINE N-METHYLTRANSFERASE SMYD"/>
    <property type="match status" value="1"/>
</dbReference>
<dbReference type="PANTHER" id="PTHR12197:SF251">
    <property type="entry name" value="EG:BACR7C10.4 PROTEIN"/>
    <property type="match status" value="1"/>
</dbReference>
<dbReference type="Pfam" id="PF00856">
    <property type="entry name" value="SET"/>
    <property type="match status" value="1"/>
</dbReference>
<dbReference type="SUPFAM" id="SSF82199">
    <property type="entry name" value="SET domain"/>
    <property type="match status" value="1"/>
</dbReference>
<dbReference type="Gene3D" id="6.10.140.2220">
    <property type="match status" value="1"/>
</dbReference>
<feature type="domain" description="SET" evidence="6">
    <location>
        <begin position="61"/>
        <end position="313"/>
    </location>
</feature>
<gene>
    <name evidence="8" type="ORF">BDZ94DRAFT_1226398</name>
</gene>
<evidence type="ECO:0000256" key="4">
    <source>
        <dbReference type="PROSITE-ProRule" id="PRU00134"/>
    </source>
</evidence>
<accession>A0A9P5XX27</accession>
<dbReference type="GO" id="GO:0005634">
    <property type="term" value="C:nucleus"/>
    <property type="evidence" value="ECO:0007669"/>
    <property type="project" value="TreeGrafter"/>
</dbReference>
<dbReference type="OrthoDB" id="265717at2759"/>
<evidence type="ECO:0000256" key="2">
    <source>
        <dbReference type="ARBA" id="ARBA00022771"/>
    </source>
</evidence>
<evidence type="ECO:0000259" key="6">
    <source>
        <dbReference type="PROSITE" id="PS50280"/>
    </source>
</evidence>
<feature type="region of interest" description="Disordered" evidence="5">
    <location>
        <begin position="1"/>
        <end position="35"/>
    </location>
</feature>
<evidence type="ECO:0000313" key="8">
    <source>
        <dbReference type="EMBL" id="KAF9458385.1"/>
    </source>
</evidence>
<proteinExistence type="predicted"/>
<dbReference type="AlphaFoldDB" id="A0A9P5XX27"/>
<dbReference type="InterPro" id="IPR046341">
    <property type="entry name" value="SET_dom_sf"/>
</dbReference>
<sequence>MSAFSGLRAARQTKESKSYVKSNNESQQVTTTPVLLQPSTEGQESLQLEAVPESTVHVLPSGLEVRRSSASGRGLWAKALYKPGDIVLAAKPHIAALSNQYLDSYCSNCFGPAPESGLKRCTTCRTVWYCNSTCQTKDWAQHKRECVALQEWSKSAPSAELSIPSDAVRCLGRMLWKMQKQKIDSNWTMEINALQSHRSSLQSSSYELHTHLSHALVRYLGLTSPQELADFGLNSAGDLVDVISRFVANTFTITTPTLTPIGASISPVIALINHSCDPNAVVVFPRSSDQEPLMQVIALRPIATSEEILTSYIDTTLPKPLRQASLQETYNFFCQCALCRSSLDADPREAVWCPKSCGGTCPLPTEDDDFSRCTKCKAVVKTTDAIQDAVRVGQEALDKATALQFKEPVKAQQLTTNLIPILTSAGLTPSSHPLLALARLHQTLLISTLPVPLTQDALDEAVRATTRSSTGLASVLTYGHPVRGIALAELGKILAVDEPQPRQATSPAEATLIYPPSGPARLKLAYDTLVRATDELRVGFGVRNDGGQVGKEVRESAVALEKEIGVWKQGVRNVVEDTPRQVPK</sequence>
<dbReference type="Gene3D" id="1.10.220.160">
    <property type="match status" value="1"/>
</dbReference>
<evidence type="ECO:0000256" key="1">
    <source>
        <dbReference type="ARBA" id="ARBA00022723"/>
    </source>
</evidence>
<feature type="compositionally biased region" description="Polar residues" evidence="5">
    <location>
        <begin position="19"/>
        <end position="35"/>
    </location>
</feature>
<dbReference type="SUPFAM" id="SSF144232">
    <property type="entry name" value="HIT/MYND zinc finger-like"/>
    <property type="match status" value="1"/>
</dbReference>
<dbReference type="PROSITE" id="PS50865">
    <property type="entry name" value="ZF_MYND_2"/>
    <property type="match status" value="1"/>
</dbReference>
<evidence type="ECO:0000259" key="7">
    <source>
        <dbReference type="PROSITE" id="PS50865"/>
    </source>
</evidence>
<dbReference type="SMART" id="SM00317">
    <property type="entry name" value="SET"/>
    <property type="match status" value="1"/>
</dbReference>
<evidence type="ECO:0000313" key="9">
    <source>
        <dbReference type="Proteomes" id="UP000807353"/>
    </source>
</evidence>